<organism evidence="2 3">
    <name type="scientific">Caenorhabditis angaria</name>
    <dbReference type="NCBI Taxonomy" id="860376"/>
    <lineage>
        <taxon>Eukaryota</taxon>
        <taxon>Metazoa</taxon>
        <taxon>Ecdysozoa</taxon>
        <taxon>Nematoda</taxon>
        <taxon>Chromadorea</taxon>
        <taxon>Rhabditida</taxon>
        <taxon>Rhabditina</taxon>
        <taxon>Rhabditomorpha</taxon>
        <taxon>Rhabditoidea</taxon>
        <taxon>Rhabditidae</taxon>
        <taxon>Peloderinae</taxon>
        <taxon>Caenorhabditis</taxon>
    </lineage>
</organism>
<proteinExistence type="predicted"/>
<feature type="transmembrane region" description="Helical" evidence="1">
    <location>
        <begin position="97"/>
        <end position="120"/>
    </location>
</feature>
<dbReference type="Proteomes" id="UP001152747">
    <property type="component" value="Unassembled WGS sequence"/>
</dbReference>
<name>A0A9P1IRS9_9PELO</name>
<feature type="transmembrane region" description="Helical" evidence="1">
    <location>
        <begin position="58"/>
        <end position="77"/>
    </location>
</feature>
<reference evidence="2" key="1">
    <citation type="submission" date="2022-11" db="EMBL/GenBank/DDBJ databases">
        <authorList>
            <person name="Kikuchi T."/>
        </authorList>
    </citation>
    <scope>NUCLEOTIDE SEQUENCE</scope>
    <source>
        <strain evidence="2">PS1010</strain>
    </source>
</reference>
<comment type="caution">
    <text evidence="2">The sequence shown here is derived from an EMBL/GenBank/DDBJ whole genome shotgun (WGS) entry which is preliminary data.</text>
</comment>
<dbReference type="EMBL" id="CANHGI010000005">
    <property type="protein sequence ID" value="CAI5450120.1"/>
    <property type="molecule type" value="Genomic_DNA"/>
</dbReference>
<gene>
    <name evidence="2" type="ORF">CAMP_LOCUS12757</name>
</gene>
<keyword evidence="3" id="KW-1185">Reference proteome</keyword>
<feature type="transmembrane region" description="Helical" evidence="1">
    <location>
        <begin position="16"/>
        <end position="37"/>
    </location>
</feature>
<evidence type="ECO:0000313" key="3">
    <source>
        <dbReference type="Proteomes" id="UP001152747"/>
    </source>
</evidence>
<accession>A0A9P1IRS9</accession>
<keyword evidence="1" id="KW-0812">Transmembrane</keyword>
<keyword evidence="1" id="KW-0472">Membrane</keyword>
<sequence>MNDYTQFLEIFKIYTILSYLDVILSLPIYIYSIFYMLSKHRAQKHLKTSYRYILLSKIVINFLFEQFSSGLATIWFSPIQVSCPTGCLLYLNIPPPIIWQSIAMCLNHALPVSITHLYLYRLKLALRPNSCAFKLLDRGGTIYIGLLYLAGFLVHSYSLMHSGTDLDRIEYAQVGTVPG</sequence>
<evidence type="ECO:0000256" key="1">
    <source>
        <dbReference type="SAM" id="Phobius"/>
    </source>
</evidence>
<feature type="transmembrane region" description="Helical" evidence="1">
    <location>
        <begin position="141"/>
        <end position="160"/>
    </location>
</feature>
<keyword evidence="1" id="KW-1133">Transmembrane helix</keyword>
<evidence type="ECO:0000313" key="2">
    <source>
        <dbReference type="EMBL" id="CAI5450120.1"/>
    </source>
</evidence>
<protein>
    <submittedName>
        <fullName evidence="2">Uncharacterized protein</fullName>
    </submittedName>
</protein>
<dbReference type="AlphaFoldDB" id="A0A9P1IRS9"/>